<evidence type="ECO:0000313" key="2">
    <source>
        <dbReference type="Proteomes" id="UP001652741"/>
    </source>
</evidence>
<protein>
    <submittedName>
        <fullName evidence="3">Uncharacterized protein isoform X2</fullName>
    </submittedName>
</protein>
<dbReference type="InterPro" id="IPR040879">
    <property type="entry name" value="Spt46-like"/>
</dbReference>
<reference evidence="3" key="1">
    <citation type="submission" date="2025-08" db="UniProtKB">
        <authorList>
            <consortium name="RefSeq"/>
        </authorList>
    </citation>
    <scope>IDENTIFICATION</scope>
</reference>
<gene>
    <name evidence="3" type="primary">LOC106588932</name>
</gene>
<feature type="region of interest" description="Disordered" evidence="1">
    <location>
        <begin position="306"/>
        <end position="330"/>
    </location>
</feature>
<dbReference type="PANTHER" id="PTHR33517">
    <property type="entry name" value="PROTEIN FAM170B-RELATED"/>
    <property type="match status" value="1"/>
</dbReference>
<evidence type="ECO:0000256" key="1">
    <source>
        <dbReference type="SAM" id="MobiDB-lite"/>
    </source>
</evidence>
<dbReference type="GeneID" id="106588932"/>
<keyword evidence="2" id="KW-1185">Reference proteome</keyword>
<feature type="compositionally biased region" description="Basic and acidic residues" evidence="1">
    <location>
        <begin position="192"/>
        <end position="203"/>
    </location>
</feature>
<organism evidence="2 3">
    <name type="scientific">Salmo salar</name>
    <name type="common">Atlantic salmon</name>
    <dbReference type="NCBI Taxonomy" id="8030"/>
    <lineage>
        <taxon>Eukaryota</taxon>
        <taxon>Metazoa</taxon>
        <taxon>Chordata</taxon>
        <taxon>Craniata</taxon>
        <taxon>Vertebrata</taxon>
        <taxon>Euteleostomi</taxon>
        <taxon>Actinopterygii</taxon>
        <taxon>Neopterygii</taxon>
        <taxon>Teleostei</taxon>
        <taxon>Protacanthopterygii</taxon>
        <taxon>Salmoniformes</taxon>
        <taxon>Salmonidae</taxon>
        <taxon>Salmoninae</taxon>
        <taxon>Salmo</taxon>
    </lineage>
</organism>
<sequence>MYNSDVHILNQNINACKLLVLCFMSRNKKSQKCSKCTKSLFLSNVVHKFVCEAHLCARHPHQGLDLTGVWRRNRLQWANAHLRWRSVLFMDESRFQLYRADELDISRYHKKGHYRKLGSPKNDTTDDLTDNTRTAERASMRWPPSLTVLRTAEPHLRQTQSILAHPPCIPLKHTPPSPHGQGYPPHPPQPSAKERSKSVEPRYEPRHLEFNFLRMASTMEQVEGELQYRCAGCLLLYPSLAALQNHIGLSWMEGFSCRVFYKKLREIRNRNETKKLHERVQTSSVAEKQLRPPTCGAALGLARGGRSGAQTGLKQGAPPGAAGRKDQGAPNHRLTLESVEIIRRNTAVHKWLNEIECYPFPDVTQSPERA</sequence>
<accession>A0ABM3E3Z5</accession>
<dbReference type="PANTHER" id="PTHR33517:SF4">
    <property type="entry name" value="SPERMATOGENESIS-ASSOCIATED PROTEIN 46"/>
    <property type="match status" value="1"/>
</dbReference>
<feature type="compositionally biased region" description="Pro residues" evidence="1">
    <location>
        <begin position="167"/>
        <end position="190"/>
    </location>
</feature>
<feature type="region of interest" description="Disordered" evidence="1">
    <location>
        <begin position="113"/>
        <end position="144"/>
    </location>
</feature>
<feature type="region of interest" description="Disordered" evidence="1">
    <location>
        <begin position="166"/>
        <end position="203"/>
    </location>
</feature>
<proteinExistence type="predicted"/>
<dbReference type="RefSeq" id="XP_045565773.1">
    <property type="nucleotide sequence ID" value="XM_045709817.1"/>
</dbReference>
<dbReference type="Pfam" id="PF17734">
    <property type="entry name" value="Spt46"/>
    <property type="match status" value="1"/>
</dbReference>
<dbReference type="Proteomes" id="UP001652741">
    <property type="component" value="Chromosome ssa27"/>
</dbReference>
<evidence type="ECO:0000313" key="3">
    <source>
        <dbReference type="RefSeq" id="XP_045565773.1"/>
    </source>
</evidence>
<name>A0ABM3E3Z5_SALSA</name>